<organism evidence="8 9">
    <name type="scientific">Gordonia araii NBRC 100433</name>
    <dbReference type="NCBI Taxonomy" id="1073574"/>
    <lineage>
        <taxon>Bacteria</taxon>
        <taxon>Bacillati</taxon>
        <taxon>Actinomycetota</taxon>
        <taxon>Actinomycetes</taxon>
        <taxon>Mycobacteriales</taxon>
        <taxon>Gordoniaceae</taxon>
        <taxon>Gordonia</taxon>
    </lineage>
</organism>
<dbReference type="PROSITE" id="PS00646">
    <property type="entry name" value="RIBOSOMAL_S13_1"/>
    <property type="match status" value="1"/>
</dbReference>
<keyword evidence="9" id="KW-1185">Reference proteome</keyword>
<keyword evidence="3" id="KW-0694">RNA-binding</keyword>
<dbReference type="GO" id="GO:0006412">
    <property type="term" value="P:translation"/>
    <property type="evidence" value="ECO:0007669"/>
    <property type="project" value="InterPro"/>
</dbReference>
<keyword evidence="5" id="KW-0687">Ribonucleoprotein</keyword>
<feature type="region of interest" description="Disordered" evidence="7">
    <location>
        <begin position="31"/>
        <end position="58"/>
    </location>
</feature>
<gene>
    <name evidence="8" type="primary">rpsM</name>
    <name evidence="8" type="ORF">GOARA_050_00005</name>
</gene>
<comment type="similarity">
    <text evidence="1">Belongs to the universal ribosomal protein uS13 family.</text>
</comment>
<evidence type="ECO:0000256" key="1">
    <source>
        <dbReference type="ARBA" id="ARBA00008080"/>
    </source>
</evidence>
<keyword evidence="2" id="KW-0699">rRNA-binding</keyword>
<sequence length="58" mass="6710">KVEGDLRREVQADIRRKIEIGCYQGLRHRRGLPVRGQRTKTNARTRKGPKKTIAGKKK</sequence>
<dbReference type="GO" id="GO:0019843">
    <property type="term" value="F:rRNA binding"/>
    <property type="evidence" value="ECO:0007669"/>
    <property type="project" value="UniProtKB-KW"/>
</dbReference>
<accession>G7H264</accession>
<dbReference type="SUPFAM" id="SSF46946">
    <property type="entry name" value="S13-like H2TH domain"/>
    <property type="match status" value="1"/>
</dbReference>
<dbReference type="InterPro" id="IPR027437">
    <property type="entry name" value="Rbsml_uS13_C"/>
</dbReference>
<proteinExistence type="inferred from homology"/>
<evidence type="ECO:0000256" key="5">
    <source>
        <dbReference type="ARBA" id="ARBA00023274"/>
    </source>
</evidence>
<dbReference type="STRING" id="1073574.GOARA_050_00005"/>
<dbReference type="Pfam" id="PF00416">
    <property type="entry name" value="Ribosomal_S13"/>
    <property type="match status" value="1"/>
</dbReference>
<dbReference type="PROSITE" id="PS50159">
    <property type="entry name" value="RIBOSOMAL_S13_2"/>
    <property type="match status" value="1"/>
</dbReference>
<evidence type="ECO:0000313" key="9">
    <source>
        <dbReference type="Proteomes" id="UP000035088"/>
    </source>
</evidence>
<dbReference type="InterPro" id="IPR018269">
    <property type="entry name" value="Ribosomal_uS13_CS"/>
</dbReference>
<reference evidence="8 9" key="1">
    <citation type="submission" date="2011-11" db="EMBL/GenBank/DDBJ databases">
        <title>Whole genome shotgun sequence of Gordonia araii NBRC 100433.</title>
        <authorList>
            <person name="Yoshida Y."/>
            <person name="Hosoyama A."/>
            <person name="Tsuchikane K."/>
            <person name="Katsumata H."/>
            <person name="Yamazaki S."/>
            <person name="Fujita N."/>
        </authorList>
    </citation>
    <scope>NUCLEOTIDE SEQUENCE [LARGE SCALE GENOMIC DNA]</scope>
    <source>
        <strain evidence="8 9">NBRC 100433</strain>
    </source>
</reference>
<dbReference type="RefSeq" id="WP_007322014.1">
    <property type="nucleotide sequence ID" value="NZ_BAEE01000050.1"/>
</dbReference>
<evidence type="ECO:0000313" key="8">
    <source>
        <dbReference type="EMBL" id="GAB09939.2"/>
    </source>
</evidence>
<name>G7H264_9ACTN</name>
<evidence type="ECO:0000256" key="2">
    <source>
        <dbReference type="ARBA" id="ARBA00022730"/>
    </source>
</evidence>
<keyword evidence="4 8" id="KW-0689">Ribosomal protein</keyword>
<dbReference type="InterPro" id="IPR010979">
    <property type="entry name" value="Ribosomal_uS13-like_H2TH"/>
</dbReference>
<dbReference type="EMBL" id="BAEE01000050">
    <property type="protein sequence ID" value="GAB09939.2"/>
    <property type="molecule type" value="Genomic_DNA"/>
</dbReference>
<evidence type="ECO:0000256" key="3">
    <source>
        <dbReference type="ARBA" id="ARBA00022884"/>
    </source>
</evidence>
<dbReference type="GO" id="GO:0003735">
    <property type="term" value="F:structural constituent of ribosome"/>
    <property type="evidence" value="ECO:0007669"/>
    <property type="project" value="InterPro"/>
</dbReference>
<feature type="non-terminal residue" evidence="8">
    <location>
        <position position="1"/>
    </location>
</feature>
<dbReference type="AlphaFoldDB" id="G7H264"/>
<evidence type="ECO:0000256" key="6">
    <source>
        <dbReference type="ARBA" id="ARBA00035315"/>
    </source>
</evidence>
<dbReference type="GO" id="GO:0005829">
    <property type="term" value="C:cytosol"/>
    <property type="evidence" value="ECO:0007669"/>
    <property type="project" value="TreeGrafter"/>
</dbReference>
<dbReference type="Proteomes" id="UP000035088">
    <property type="component" value="Unassembled WGS sequence"/>
</dbReference>
<protein>
    <recommendedName>
        <fullName evidence="6">30S ribosomal protein S13</fullName>
    </recommendedName>
</protein>
<evidence type="ECO:0000256" key="7">
    <source>
        <dbReference type="SAM" id="MobiDB-lite"/>
    </source>
</evidence>
<dbReference type="PANTHER" id="PTHR10871:SF1">
    <property type="entry name" value="SMALL RIBOSOMAL SUBUNIT PROTEIN US13M"/>
    <property type="match status" value="1"/>
</dbReference>
<dbReference type="FunFam" id="4.10.910.10:FF:000001">
    <property type="entry name" value="30S ribosomal protein S13"/>
    <property type="match status" value="1"/>
</dbReference>
<dbReference type="Gene3D" id="4.10.910.10">
    <property type="entry name" value="30s ribosomal protein s13, domain 2"/>
    <property type="match status" value="1"/>
</dbReference>
<dbReference type="OrthoDB" id="9803610at2"/>
<comment type="caution">
    <text evidence="8">The sequence shown here is derived from an EMBL/GenBank/DDBJ whole genome shotgun (WGS) entry which is preliminary data.</text>
</comment>
<dbReference type="GO" id="GO:0015935">
    <property type="term" value="C:small ribosomal subunit"/>
    <property type="evidence" value="ECO:0007669"/>
    <property type="project" value="TreeGrafter"/>
</dbReference>
<evidence type="ECO:0000256" key="4">
    <source>
        <dbReference type="ARBA" id="ARBA00022980"/>
    </source>
</evidence>
<dbReference type="PANTHER" id="PTHR10871">
    <property type="entry name" value="30S RIBOSOMAL PROTEIN S13/40S RIBOSOMAL PROTEIN S18"/>
    <property type="match status" value="1"/>
</dbReference>
<dbReference type="InterPro" id="IPR001892">
    <property type="entry name" value="Ribosomal_uS13"/>
</dbReference>